<dbReference type="PANTHER" id="PTHR34182">
    <property type="entry name" value="PROTEIN-EXPORT MEMBRANE PROTEIN SECG"/>
    <property type="match status" value="1"/>
</dbReference>
<dbReference type="NCBIfam" id="TIGR00810">
    <property type="entry name" value="secG"/>
    <property type="match status" value="1"/>
</dbReference>
<feature type="non-terminal residue" evidence="12">
    <location>
        <position position="1"/>
    </location>
</feature>
<dbReference type="GO" id="GO:0015450">
    <property type="term" value="F:protein-transporting ATPase activity"/>
    <property type="evidence" value="ECO:0007669"/>
    <property type="project" value="InterPro"/>
</dbReference>
<keyword evidence="9 11" id="KW-0472">Membrane</keyword>
<protein>
    <submittedName>
        <fullName evidence="12">Preprotein translocase, SecG subunit</fullName>
    </submittedName>
</protein>
<sequence length="84" mass="8820">TVFGARGATTALSRTTAVFAAIFMLNSVALTYLSTRTREQHQTILNLAAEQRATPVTQAPVTHPAPRGANAPAKPSGPRPPPTQ</sequence>
<feature type="compositionally biased region" description="Pro residues" evidence="10">
    <location>
        <begin position="75"/>
        <end position="84"/>
    </location>
</feature>
<keyword evidence="8" id="KW-0811">Translocation</keyword>
<accession>T0ZYH9</accession>
<dbReference type="EMBL" id="AUZZ01009376">
    <property type="protein sequence ID" value="EQD33774.1"/>
    <property type="molecule type" value="Genomic_DNA"/>
</dbReference>
<evidence type="ECO:0000313" key="12">
    <source>
        <dbReference type="EMBL" id="EQD33774.1"/>
    </source>
</evidence>
<evidence type="ECO:0000256" key="10">
    <source>
        <dbReference type="SAM" id="MobiDB-lite"/>
    </source>
</evidence>
<evidence type="ECO:0000256" key="8">
    <source>
        <dbReference type="ARBA" id="ARBA00023010"/>
    </source>
</evidence>
<reference evidence="12" key="1">
    <citation type="submission" date="2013-08" db="EMBL/GenBank/DDBJ databases">
        <authorList>
            <person name="Mendez C."/>
            <person name="Richter M."/>
            <person name="Ferrer M."/>
            <person name="Sanchez J."/>
        </authorList>
    </citation>
    <scope>NUCLEOTIDE SEQUENCE</scope>
</reference>
<comment type="subcellular location">
    <subcellularLocation>
        <location evidence="1">Cell membrane</location>
        <topology evidence="1">Multi-pass membrane protein</topology>
    </subcellularLocation>
</comment>
<organism evidence="12">
    <name type="scientific">mine drainage metagenome</name>
    <dbReference type="NCBI Taxonomy" id="410659"/>
    <lineage>
        <taxon>unclassified sequences</taxon>
        <taxon>metagenomes</taxon>
        <taxon>ecological metagenomes</taxon>
    </lineage>
</organism>
<keyword evidence="6" id="KW-0653">Protein transport</keyword>
<evidence type="ECO:0000256" key="5">
    <source>
        <dbReference type="ARBA" id="ARBA00022692"/>
    </source>
</evidence>
<evidence type="ECO:0000256" key="3">
    <source>
        <dbReference type="ARBA" id="ARBA00022448"/>
    </source>
</evidence>
<dbReference type="InterPro" id="IPR004692">
    <property type="entry name" value="SecG"/>
</dbReference>
<reference evidence="12" key="2">
    <citation type="journal article" date="2014" name="ISME J.">
        <title>Microbial stratification in low pH oxic and suboxic macroscopic growths along an acid mine drainage.</title>
        <authorList>
            <person name="Mendez-Garcia C."/>
            <person name="Mesa V."/>
            <person name="Sprenger R.R."/>
            <person name="Richter M."/>
            <person name="Diez M.S."/>
            <person name="Solano J."/>
            <person name="Bargiela R."/>
            <person name="Golyshina O.V."/>
            <person name="Manteca A."/>
            <person name="Ramos J.L."/>
            <person name="Gallego J.R."/>
            <person name="Llorente I."/>
            <person name="Martins Dos Santos V.A."/>
            <person name="Jensen O.N."/>
            <person name="Pelaez A.I."/>
            <person name="Sanchez J."/>
            <person name="Ferrer M."/>
        </authorList>
    </citation>
    <scope>NUCLEOTIDE SEQUENCE</scope>
</reference>
<evidence type="ECO:0000256" key="4">
    <source>
        <dbReference type="ARBA" id="ARBA00022475"/>
    </source>
</evidence>
<evidence type="ECO:0000256" key="6">
    <source>
        <dbReference type="ARBA" id="ARBA00022927"/>
    </source>
</evidence>
<dbReference type="GO" id="GO:0005886">
    <property type="term" value="C:plasma membrane"/>
    <property type="evidence" value="ECO:0007669"/>
    <property type="project" value="UniProtKB-SubCell"/>
</dbReference>
<evidence type="ECO:0000256" key="2">
    <source>
        <dbReference type="ARBA" id="ARBA00008445"/>
    </source>
</evidence>
<dbReference type="GO" id="GO:0065002">
    <property type="term" value="P:intracellular protein transmembrane transport"/>
    <property type="evidence" value="ECO:0007669"/>
    <property type="project" value="TreeGrafter"/>
</dbReference>
<evidence type="ECO:0000256" key="9">
    <source>
        <dbReference type="ARBA" id="ARBA00023136"/>
    </source>
</evidence>
<dbReference type="AlphaFoldDB" id="T0ZYH9"/>
<dbReference type="GO" id="GO:0043952">
    <property type="term" value="P:protein transport by the Sec complex"/>
    <property type="evidence" value="ECO:0007669"/>
    <property type="project" value="TreeGrafter"/>
</dbReference>
<dbReference type="PANTHER" id="PTHR34182:SF1">
    <property type="entry name" value="PROTEIN-EXPORT MEMBRANE PROTEIN SECG"/>
    <property type="match status" value="1"/>
</dbReference>
<comment type="similarity">
    <text evidence="2">Belongs to the SecG family.</text>
</comment>
<keyword evidence="5 11" id="KW-0812">Transmembrane</keyword>
<evidence type="ECO:0000256" key="1">
    <source>
        <dbReference type="ARBA" id="ARBA00004651"/>
    </source>
</evidence>
<gene>
    <name evidence="12" type="ORF">B2A_12981</name>
</gene>
<keyword evidence="7 11" id="KW-1133">Transmembrane helix</keyword>
<evidence type="ECO:0000256" key="11">
    <source>
        <dbReference type="SAM" id="Phobius"/>
    </source>
</evidence>
<keyword evidence="4" id="KW-1003">Cell membrane</keyword>
<feature type="region of interest" description="Disordered" evidence="10">
    <location>
        <begin position="49"/>
        <end position="84"/>
    </location>
</feature>
<name>T0ZYH9_9ZZZZ</name>
<comment type="caution">
    <text evidence="12">The sequence shown here is derived from an EMBL/GenBank/DDBJ whole genome shotgun (WGS) entry which is preliminary data.</text>
</comment>
<evidence type="ECO:0000256" key="7">
    <source>
        <dbReference type="ARBA" id="ARBA00022989"/>
    </source>
</evidence>
<keyword evidence="3" id="KW-0813">Transport</keyword>
<feature type="transmembrane region" description="Helical" evidence="11">
    <location>
        <begin position="12"/>
        <end position="33"/>
    </location>
</feature>
<dbReference type="GO" id="GO:0009306">
    <property type="term" value="P:protein secretion"/>
    <property type="evidence" value="ECO:0007669"/>
    <property type="project" value="InterPro"/>
</dbReference>
<dbReference type="Pfam" id="PF03840">
    <property type="entry name" value="SecG"/>
    <property type="match status" value="1"/>
</dbReference>
<proteinExistence type="inferred from homology"/>